<dbReference type="EC" id="3.2.1.4" evidence="3"/>
<dbReference type="InterPro" id="IPR012341">
    <property type="entry name" value="6hp_glycosidase-like_sf"/>
</dbReference>
<dbReference type="InterPro" id="IPR008928">
    <property type="entry name" value="6-hairpin_glycosidase_sf"/>
</dbReference>
<keyword evidence="6" id="KW-0119">Carbohydrate metabolism</keyword>
<protein>
    <recommendedName>
        <fullName evidence="3">cellulase</fullName>
        <ecNumber evidence="3">3.2.1.4</ecNumber>
    </recommendedName>
</protein>
<evidence type="ECO:0000256" key="7">
    <source>
        <dbReference type="ARBA" id="ARBA00023295"/>
    </source>
</evidence>
<dbReference type="OrthoDB" id="2015928at2759"/>
<keyword evidence="7" id="KW-0326">Glycosidase</keyword>
<dbReference type="PANTHER" id="PTHR22298">
    <property type="entry name" value="ENDO-1,4-BETA-GLUCANASE"/>
    <property type="match status" value="1"/>
</dbReference>
<keyword evidence="4" id="KW-0378">Hydrolase</keyword>
<keyword evidence="8" id="KW-0624">Polysaccharide degradation</keyword>
<feature type="domain" description="Glycoside hydrolase family 9" evidence="9">
    <location>
        <begin position="7"/>
        <end position="134"/>
    </location>
</feature>
<dbReference type="Gene3D" id="1.50.10.10">
    <property type="match status" value="1"/>
</dbReference>
<evidence type="ECO:0000256" key="6">
    <source>
        <dbReference type="ARBA" id="ARBA00023277"/>
    </source>
</evidence>
<evidence type="ECO:0000259" key="9">
    <source>
        <dbReference type="Pfam" id="PF00759"/>
    </source>
</evidence>
<dbReference type="SUPFAM" id="SSF48208">
    <property type="entry name" value="Six-hairpin glycosidases"/>
    <property type="match status" value="1"/>
</dbReference>
<accession>A0A0D2MDE9</accession>
<gene>
    <name evidence="10" type="ORF">MNEG_9183</name>
</gene>
<evidence type="ECO:0000256" key="3">
    <source>
        <dbReference type="ARBA" id="ARBA00012601"/>
    </source>
</evidence>
<evidence type="ECO:0000256" key="8">
    <source>
        <dbReference type="ARBA" id="ARBA00023326"/>
    </source>
</evidence>
<evidence type="ECO:0000256" key="1">
    <source>
        <dbReference type="ARBA" id="ARBA00000966"/>
    </source>
</evidence>
<proteinExistence type="inferred from homology"/>
<dbReference type="EMBL" id="KK102066">
    <property type="protein sequence ID" value="KIY98781.1"/>
    <property type="molecule type" value="Genomic_DNA"/>
</dbReference>
<evidence type="ECO:0000313" key="10">
    <source>
        <dbReference type="EMBL" id="KIY98781.1"/>
    </source>
</evidence>
<dbReference type="GeneID" id="25742058"/>
<sequence>MAKYGQNKEAHACWARSQLQYMLGTSDKNDISYVIGYGANQGATRPHHRGAACAREYAGPTKMWNNGTCSAGEKDATASPCCDVDNFLADKDSPIMLKGALVGGPDQNDDYPNIRNDYKRSEVALDYQAGFTGAAAGLASFQRAGVLSKCSSAAAMVKCNKVKDYSFCGGIGDMCPAEMGGKCGDKPWAGYCCAAGQMCVRKNQYAWMCVGAVPQ</sequence>
<evidence type="ECO:0000256" key="4">
    <source>
        <dbReference type="ARBA" id="ARBA00022801"/>
    </source>
</evidence>
<keyword evidence="11" id="KW-1185">Reference proteome</keyword>
<dbReference type="KEGG" id="mng:MNEG_9183"/>
<comment type="similarity">
    <text evidence="2">Belongs to the glycosyl hydrolase 9 (cellulase E) family.</text>
</comment>
<name>A0A0D2MDE9_9CHLO</name>
<organism evidence="10 11">
    <name type="scientific">Monoraphidium neglectum</name>
    <dbReference type="NCBI Taxonomy" id="145388"/>
    <lineage>
        <taxon>Eukaryota</taxon>
        <taxon>Viridiplantae</taxon>
        <taxon>Chlorophyta</taxon>
        <taxon>core chlorophytes</taxon>
        <taxon>Chlorophyceae</taxon>
        <taxon>CS clade</taxon>
        <taxon>Sphaeropleales</taxon>
        <taxon>Selenastraceae</taxon>
        <taxon>Monoraphidium</taxon>
    </lineage>
</organism>
<dbReference type="STRING" id="145388.A0A0D2MDE9"/>
<reference evidence="10 11" key="1">
    <citation type="journal article" date="2013" name="BMC Genomics">
        <title>Reconstruction of the lipid metabolism for the microalga Monoraphidium neglectum from its genome sequence reveals characteristics suitable for biofuel production.</title>
        <authorList>
            <person name="Bogen C."/>
            <person name="Al-Dilaimi A."/>
            <person name="Albersmeier A."/>
            <person name="Wichmann J."/>
            <person name="Grundmann M."/>
            <person name="Rupp O."/>
            <person name="Lauersen K.J."/>
            <person name="Blifernez-Klassen O."/>
            <person name="Kalinowski J."/>
            <person name="Goesmann A."/>
            <person name="Mussgnug J.H."/>
            <person name="Kruse O."/>
        </authorList>
    </citation>
    <scope>NUCLEOTIDE SEQUENCE [LARGE SCALE GENOMIC DNA]</scope>
    <source>
        <strain evidence="10 11">SAG 48.87</strain>
    </source>
</reference>
<evidence type="ECO:0000256" key="5">
    <source>
        <dbReference type="ARBA" id="ARBA00023001"/>
    </source>
</evidence>
<keyword evidence="5" id="KW-0136">Cellulose degradation</keyword>
<dbReference type="RefSeq" id="XP_013897801.1">
    <property type="nucleotide sequence ID" value="XM_014042347.1"/>
</dbReference>
<evidence type="ECO:0000313" key="11">
    <source>
        <dbReference type="Proteomes" id="UP000054498"/>
    </source>
</evidence>
<dbReference type="GO" id="GO:0030245">
    <property type="term" value="P:cellulose catabolic process"/>
    <property type="evidence" value="ECO:0007669"/>
    <property type="project" value="UniProtKB-KW"/>
</dbReference>
<comment type="catalytic activity">
    <reaction evidence="1">
        <text>Endohydrolysis of (1-&gt;4)-beta-D-glucosidic linkages in cellulose, lichenin and cereal beta-D-glucans.</text>
        <dbReference type="EC" id="3.2.1.4"/>
    </reaction>
</comment>
<dbReference type="InterPro" id="IPR001701">
    <property type="entry name" value="Glyco_hydro_9"/>
</dbReference>
<dbReference type="Pfam" id="PF00759">
    <property type="entry name" value="Glyco_hydro_9"/>
    <property type="match status" value="1"/>
</dbReference>
<dbReference type="Proteomes" id="UP000054498">
    <property type="component" value="Unassembled WGS sequence"/>
</dbReference>
<evidence type="ECO:0000256" key="2">
    <source>
        <dbReference type="ARBA" id="ARBA00007072"/>
    </source>
</evidence>
<dbReference type="AlphaFoldDB" id="A0A0D2MDE9"/>
<dbReference type="GO" id="GO:0008810">
    <property type="term" value="F:cellulase activity"/>
    <property type="evidence" value="ECO:0007669"/>
    <property type="project" value="UniProtKB-EC"/>
</dbReference>